<evidence type="ECO:0000313" key="1">
    <source>
        <dbReference type="EMBL" id="KKN66553.1"/>
    </source>
</evidence>
<name>A0A0F9VL75_9ZZZZ</name>
<dbReference type="AlphaFoldDB" id="A0A0F9VL75"/>
<protein>
    <submittedName>
        <fullName evidence="1">Uncharacterized protein</fullName>
    </submittedName>
</protein>
<organism evidence="1">
    <name type="scientific">marine sediment metagenome</name>
    <dbReference type="NCBI Taxonomy" id="412755"/>
    <lineage>
        <taxon>unclassified sequences</taxon>
        <taxon>metagenomes</taxon>
        <taxon>ecological metagenomes</taxon>
    </lineage>
</organism>
<accession>A0A0F9VL75</accession>
<dbReference type="EMBL" id="LAZR01000497">
    <property type="protein sequence ID" value="KKN66553.1"/>
    <property type="molecule type" value="Genomic_DNA"/>
</dbReference>
<reference evidence="1" key="1">
    <citation type="journal article" date="2015" name="Nature">
        <title>Complex archaea that bridge the gap between prokaryotes and eukaryotes.</title>
        <authorList>
            <person name="Spang A."/>
            <person name="Saw J.H."/>
            <person name="Jorgensen S.L."/>
            <person name="Zaremba-Niedzwiedzka K."/>
            <person name="Martijn J."/>
            <person name="Lind A.E."/>
            <person name="van Eijk R."/>
            <person name="Schleper C."/>
            <person name="Guy L."/>
            <person name="Ettema T.J."/>
        </authorList>
    </citation>
    <scope>NUCLEOTIDE SEQUENCE</scope>
</reference>
<gene>
    <name evidence="1" type="ORF">LCGC14_0470220</name>
</gene>
<sequence>MFDIDCDNCGEGLVINDMATLDQYMKDMDYLVDDEGKVVDASIQQYLVYQCRLCEKTYNFTYKEWELRYRRKTAQQVMELKKQKMFSEHINTQAVDADNGLEHCGQCSGFAGDGYCLVDIIKQCTIRKEK</sequence>
<comment type="caution">
    <text evidence="1">The sequence shown here is derived from an EMBL/GenBank/DDBJ whole genome shotgun (WGS) entry which is preliminary data.</text>
</comment>
<proteinExistence type="predicted"/>